<evidence type="ECO:0000313" key="2">
    <source>
        <dbReference type="Proteomes" id="UP000747399"/>
    </source>
</evidence>
<sequence>MWVGSEDPKPRRGPWVHGGHGLTLPFISLRSGWRFHSSSTCSRPRICVSHAPCTKTLESPRDALAPTDPPFMRPLHGACARPHSTITTGSQKQREKTNDVTAATIQYNRIQSLNKHARQRETHAWVVSRHLSFSYPMKTSSAAGDS</sequence>
<comment type="caution">
    <text evidence="1">The sequence shown here is derived from an EMBL/GenBank/DDBJ whole genome shotgun (WGS) entry which is preliminary data.</text>
</comment>
<organism evidence="1 2">
    <name type="scientific">Volvox africanus</name>
    <dbReference type="NCBI Taxonomy" id="51714"/>
    <lineage>
        <taxon>Eukaryota</taxon>
        <taxon>Viridiplantae</taxon>
        <taxon>Chlorophyta</taxon>
        <taxon>core chlorophytes</taxon>
        <taxon>Chlorophyceae</taxon>
        <taxon>CS clade</taxon>
        <taxon>Chlamydomonadales</taxon>
        <taxon>Volvocaceae</taxon>
        <taxon>Volvox</taxon>
    </lineage>
</organism>
<name>A0A8J4EU45_9CHLO</name>
<evidence type="ECO:0000313" key="1">
    <source>
        <dbReference type="EMBL" id="GIL48024.1"/>
    </source>
</evidence>
<gene>
    <name evidence="1" type="ORF">Vafri_4743</name>
</gene>
<dbReference type="AlphaFoldDB" id="A0A8J4EU45"/>
<keyword evidence="2" id="KW-1185">Reference proteome</keyword>
<dbReference type="EMBL" id="BNCO01000005">
    <property type="protein sequence ID" value="GIL48024.1"/>
    <property type="molecule type" value="Genomic_DNA"/>
</dbReference>
<accession>A0A8J4EU45</accession>
<reference evidence="1" key="1">
    <citation type="journal article" date="2021" name="Proc. Natl. Acad. Sci. U.S.A.">
        <title>Three genomes in the algal genus Volvox reveal the fate of a haploid sex-determining region after a transition to homothallism.</title>
        <authorList>
            <person name="Yamamoto K."/>
            <person name="Hamaji T."/>
            <person name="Kawai-Toyooka H."/>
            <person name="Matsuzaki R."/>
            <person name="Takahashi F."/>
            <person name="Nishimura Y."/>
            <person name="Kawachi M."/>
            <person name="Noguchi H."/>
            <person name="Minakuchi Y."/>
            <person name="Umen J.G."/>
            <person name="Toyoda A."/>
            <person name="Nozaki H."/>
        </authorList>
    </citation>
    <scope>NUCLEOTIDE SEQUENCE</scope>
    <source>
        <strain evidence="1">NIES-3780</strain>
    </source>
</reference>
<dbReference type="Proteomes" id="UP000747399">
    <property type="component" value="Unassembled WGS sequence"/>
</dbReference>
<protein>
    <submittedName>
        <fullName evidence="1">Uncharacterized protein</fullName>
    </submittedName>
</protein>
<proteinExistence type="predicted"/>